<dbReference type="AlphaFoldDB" id="D7R4I2"/>
<keyword evidence="3" id="KW-0964">Secreted</keyword>
<protein>
    <submittedName>
        <fullName evidence="7">Putative odorant binding protein</fullName>
    </submittedName>
</protein>
<dbReference type="PANTHER" id="PTHR11857">
    <property type="entry name" value="ODORANT BINDING PROTEIN-RELATED"/>
    <property type="match status" value="1"/>
</dbReference>
<dbReference type="GO" id="GO:0005549">
    <property type="term" value="F:odorant binding"/>
    <property type="evidence" value="ECO:0007669"/>
    <property type="project" value="InterPro"/>
</dbReference>
<dbReference type="SMART" id="SM00708">
    <property type="entry name" value="PhBP"/>
    <property type="match status" value="1"/>
</dbReference>
<dbReference type="CDD" id="cd23992">
    <property type="entry name" value="PBP_GOBP"/>
    <property type="match status" value="1"/>
</dbReference>
<dbReference type="GO" id="GO:0007608">
    <property type="term" value="P:sensory perception of smell"/>
    <property type="evidence" value="ECO:0007669"/>
    <property type="project" value="TreeGrafter"/>
</dbReference>
<evidence type="ECO:0000256" key="3">
    <source>
        <dbReference type="ARBA" id="ARBA00022525"/>
    </source>
</evidence>
<dbReference type="InterPro" id="IPR036728">
    <property type="entry name" value="PBP_GOBP_sf"/>
</dbReference>
<dbReference type="VEuPathDB" id="VectorBase:SCAU010989"/>
<dbReference type="Pfam" id="PF01395">
    <property type="entry name" value="PBP_GOBP"/>
    <property type="match status" value="1"/>
</dbReference>
<reference evidence="7" key="1">
    <citation type="journal article" date="2010" name="Arch. Insect Biochem. Physiol.">
        <title>Analysis of expressed sequence tags from a significant livestock pest, the stable fly (Stomoxys calcitrans), identifies transcripts with a putative role in chemosensation and sex determination.</title>
        <authorList>
            <person name="Olafson P.U."/>
            <person name="Lohmeyer K.H."/>
            <person name="Dowd S.E."/>
        </authorList>
    </citation>
    <scope>NUCLEOTIDE SEQUENCE</scope>
</reference>
<comment type="subcellular location">
    <subcellularLocation>
        <location evidence="1">Secreted</location>
    </subcellularLocation>
</comment>
<evidence type="ECO:0000256" key="2">
    <source>
        <dbReference type="ARBA" id="ARBA00008098"/>
    </source>
</evidence>
<accession>D7R4I2</accession>
<dbReference type="EMBL" id="HM032726">
    <property type="protein sequence ID" value="ADG96062.1"/>
    <property type="molecule type" value="mRNA"/>
</dbReference>
<dbReference type="RefSeq" id="NP_001298160.1">
    <property type="nucleotide sequence ID" value="NM_001311231.1"/>
</dbReference>
<comment type="similarity">
    <text evidence="2">Belongs to the PBP/GOBP family.</text>
</comment>
<dbReference type="Gene3D" id="1.10.238.20">
    <property type="entry name" value="Pheromone/general odorant binding protein domain"/>
    <property type="match status" value="1"/>
</dbReference>
<evidence type="ECO:0000256" key="4">
    <source>
        <dbReference type="ARBA" id="ARBA00022729"/>
    </source>
</evidence>
<keyword evidence="4 6" id="KW-0732">Signal</keyword>
<dbReference type="PANTHER" id="PTHR11857:SF46">
    <property type="entry name" value="GENERAL ODORANT-BINDING PROTEIN 99A-RELATED"/>
    <property type="match status" value="1"/>
</dbReference>
<feature type="signal peptide" evidence="6">
    <location>
        <begin position="1"/>
        <end position="16"/>
    </location>
</feature>
<proteinExistence type="evidence at transcript level"/>
<evidence type="ECO:0000256" key="6">
    <source>
        <dbReference type="SAM" id="SignalP"/>
    </source>
</evidence>
<dbReference type="KEGG" id="scac:106080600"/>
<evidence type="ECO:0000313" key="7">
    <source>
        <dbReference type="EMBL" id="ADG96061.1"/>
    </source>
</evidence>
<sequence length="146" mass="16737">MKVFLAVCLFIALSSAEYVVKTRENLLQFRNECVAELEVPENLVEQYKKWQYPEDPLTKCYLKCVFTKFGLFDAENGFNVKNIHQQLVGVNAEADHDDEIHGKELEVPCVDKNEQKSDACEWAYRGATCFIKNNLQLVQRSVTPSA</sequence>
<dbReference type="GeneID" id="106080600"/>
<evidence type="ECO:0000256" key="1">
    <source>
        <dbReference type="ARBA" id="ARBA00004613"/>
    </source>
</evidence>
<dbReference type="InterPro" id="IPR006170">
    <property type="entry name" value="PBP/GOBP"/>
</dbReference>
<name>D7R4I2_STOCA</name>
<evidence type="ECO:0000256" key="5">
    <source>
        <dbReference type="ARBA" id="ARBA00023157"/>
    </source>
</evidence>
<dbReference type="GO" id="GO:0005615">
    <property type="term" value="C:extracellular space"/>
    <property type="evidence" value="ECO:0007669"/>
    <property type="project" value="TreeGrafter"/>
</dbReference>
<dbReference type="SUPFAM" id="SSF47565">
    <property type="entry name" value="Insect pheromone/odorant-binding proteins"/>
    <property type="match status" value="1"/>
</dbReference>
<dbReference type="OrthoDB" id="5978988at2759"/>
<keyword evidence="5" id="KW-1015">Disulfide bond</keyword>
<feature type="chain" id="PRO_5007652324" evidence="6">
    <location>
        <begin position="17"/>
        <end position="146"/>
    </location>
</feature>
<dbReference type="EMBL" id="HM032725">
    <property type="protein sequence ID" value="ADG96061.1"/>
    <property type="molecule type" value="mRNA"/>
</dbReference>
<organism evidence="7">
    <name type="scientific">Stomoxys calcitrans</name>
    <name type="common">Stable fly</name>
    <name type="synonym">Conops calcitrans</name>
    <dbReference type="NCBI Taxonomy" id="35570"/>
    <lineage>
        <taxon>Eukaryota</taxon>
        <taxon>Metazoa</taxon>
        <taxon>Ecdysozoa</taxon>
        <taxon>Arthropoda</taxon>
        <taxon>Hexapoda</taxon>
        <taxon>Insecta</taxon>
        <taxon>Pterygota</taxon>
        <taxon>Neoptera</taxon>
        <taxon>Endopterygota</taxon>
        <taxon>Diptera</taxon>
        <taxon>Brachycera</taxon>
        <taxon>Muscomorpha</taxon>
        <taxon>Muscoidea</taxon>
        <taxon>Muscidae</taxon>
        <taxon>Stomoxys</taxon>
    </lineage>
</organism>